<evidence type="ECO:0000256" key="3">
    <source>
        <dbReference type="ARBA" id="ARBA00023004"/>
    </source>
</evidence>
<dbReference type="Proteomes" id="UP000676169">
    <property type="component" value="Chromosome"/>
</dbReference>
<dbReference type="InterPro" id="IPR009056">
    <property type="entry name" value="Cyt_c-like_dom"/>
</dbReference>
<dbReference type="EMBL" id="CP073100">
    <property type="protein sequence ID" value="QUE52643.1"/>
    <property type="molecule type" value="Genomic_DNA"/>
</dbReference>
<dbReference type="Pfam" id="PF20601">
    <property type="entry name" value="DUF6797"/>
    <property type="match status" value="1"/>
</dbReference>
<dbReference type="PANTHER" id="PTHR33546">
    <property type="entry name" value="LARGE, MULTIFUNCTIONAL SECRETED PROTEIN-RELATED"/>
    <property type="match status" value="1"/>
</dbReference>
<proteinExistence type="predicted"/>
<evidence type="ECO:0000256" key="1">
    <source>
        <dbReference type="ARBA" id="ARBA00022617"/>
    </source>
</evidence>
<protein>
    <submittedName>
        <fullName evidence="6">C-type cytochrome</fullName>
    </submittedName>
</protein>
<gene>
    <name evidence="6" type="ORF">KBB96_07040</name>
</gene>
<dbReference type="SUPFAM" id="SSF50952">
    <property type="entry name" value="Soluble quinoprotein glucose dehydrogenase"/>
    <property type="match status" value="1"/>
</dbReference>
<dbReference type="PANTHER" id="PTHR33546:SF1">
    <property type="entry name" value="LARGE, MULTIFUNCTIONAL SECRETED PROTEIN"/>
    <property type="match status" value="1"/>
</dbReference>
<feature type="domain" description="Cytochrome c" evidence="5">
    <location>
        <begin position="131"/>
        <end position="210"/>
    </location>
</feature>
<dbReference type="GO" id="GO:0046872">
    <property type="term" value="F:metal ion binding"/>
    <property type="evidence" value="ECO:0007669"/>
    <property type="project" value="UniProtKB-KW"/>
</dbReference>
<keyword evidence="2 4" id="KW-0479">Metal-binding</keyword>
<dbReference type="GO" id="GO:0020037">
    <property type="term" value="F:heme binding"/>
    <property type="evidence" value="ECO:0007669"/>
    <property type="project" value="InterPro"/>
</dbReference>
<dbReference type="InterPro" id="IPR036909">
    <property type="entry name" value="Cyt_c-like_dom_sf"/>
</dbReference>
<evidence type="ECO:0000256" key="2">
    <source>
        <dbReference type="ARBA" id="ARBA00022723"/>
    </source>
</evidence>
<evidence type="ECO:0000259" key="5">
    <source>
        <dbReference type="PROSITE" id="PS51007"/>
    </source>
</evidence>
<name>A0A975PGD5_9BACT</name>
<dbReference type="Gene3D" id="1.10.760.10">
    <property type="entry name" value="Cytochrome c-like domain"/>
    <property type="match status" value="1"/>
</dbReference>
<dbReference type="InterPro" id="IPR011042">
    <property type="entry name" value="6-blade_b-propeller_TolB-like"/>
</dbReference>
<evidence type="ECO:0000313" key="7">
    <source>
        <dbReference type="Proteomes" id="UP000676169"/>
    </source>
</evidence>
<dbReference type="AlphaFoldDB" id="A0A975PGD5"/>
<dbReference type="KEGG" id="lamb:KBB96_07040"/>
<dbReference type="Pfam" id="PF13442">
    <property type="entry name" value="Cytochrome_CBB3"/>
    <property type="match status" value="1"/>
</dbReference>
<dbReference type="Gene3D" id="2.120.10.30">
    <property type="entry name" value="TolB, C-terminal domain"/>
    <property type="match status" value="1"/>
</dbReference>
<evidence type="ECO:0000313" key="6">
    <source>
        <dbReference type="EMBL" id="QUE52643.1"/>
    </source>
</evidence>
<accession>A0A975PGD5</accession>
<keyword evidence="7" id="KW-1185">Reference proteome</keyword>
<organism evidence="6 7">
    <name type="scientific">Luteolibacter ambystomatis</name>
    <dbReference type="NCBI Taxonomy" id="2824561"/>
    <lineage>
        <taxon>Bacteria</taxon>
        <taxon>Pseudomonadati</taxon>
        <taxon>Verrucomicrobiota</taxon>
        <taxon>Verrucomicrobiia</taxon>
        <taxon>Verrucomicrobiales</taxon>
        <taxon>Verrucomicrobiaceae</taxon>
        <taxon>Luteolibacter</taxon>
    </lineage>
</organism>
<dbReference type="SUPFAM" id="SSF46626">
    <property type="entry name" value="Cytochrome c"/>
    <property type="match status" value="1"/>
</dbReference>
<sequence>MEYDPHRRRWPPSGALAQWQVHLESGSRLSGIQGSLRCERMERQPRQGGCAKWNHWTPGSWWRSVVSEHPRQEAARGGEVTHQSRVHRALHSMKRSIVALALFITAGFLPVTSQAQGEISHATYLRNLDNYAFKRGEEIYTRTCQICHGTVEAPGSLPDARRFAQADFQNGHTPHEMFNTIKKGFRQMPPQVQLSDAEIYDVVHYIREHFVKPHRPGQYTELDAAYLDKAAGMKLPYQAKQEKPWQMMDYGPTMAATYDIHQYSVMKGIAVRLNKGMGGITKGAIWMVFDQDTLQPAAGWEGIFSDYAVISLAGNRTPDDQHQKVGTVRFTMPNQPAWANPATGKFDDLRYTGPDQKHYGPLPAAWGRFEGIHYQRDLPILQYRIGQRQVLEQYSSPAMGVFQRVMHVGAGTHELLHRLAPADVKVAVRHGDGVTVNEQDGYYMLHVPAGNAVNVVVTLTASMELDLEKLTPEAGAIPDLAKAIQQFDAPHWNQTFTTTVVRNPDDGPYVVDAIPAPTGAPWHCRMRFAGIDFFPDNPDRAAICAWDGDVWLIEGITTGQVQWRRIATGLFQPLGLKIHRGDIYVTCRDQIARLADHNKDGEIDFVEAFNSDQMVTTHWHEFASGLIVDQKGCFYYTKAGRHSSPFLVPQHGTCIQVDSDGKASRVVATGFRATNGLCMTSEGEIYLSDQEGNWRPENAINLIEPNAENPQFFGYTYGYHQLGDKAKDDKYVTKPVLWVNRDVDRSPSEMLEVDSKQWGPLGKELIALSYGCGKIFHIAMDDVDGQRQGAYIEVPVRQGSADYASTGLMRGHFNPKDGQLYTCGLSDWASSRTAPSGFYRVRYTGRPTYYPGSVKVFENGIRLDFTDAVKQVDDTRSSLIHWDMVRSSQYGMRDLKHDKPAIPVKAYHVLNQGRTLFIECEMPVTDLYELILRYTAEDGSPREMKMHASAFKRHPPCDPEGR</sequence>
<dbReference type="InterPro" id="IPR046476">
    <property type="entry name" value="DUF6797"/>
</dbReference>
<keyword evidence="3 4" id="KW-0408">Iron</keyword>
<dbReference type="PROSITE" id="PS51007">
    <property type="entry name" value="CYTC"/>
    <property type="match status" value="1"/>
</dbReference>
<dbReference type="GO" id="GO:0009055">
    <property type="term" value="F:electron transfer activity"/>
    <property type="evidence" value="ECO:0007669"/>
    <property type="project" value="InterPro"/>
</dbReference>
<dbReference type="InterPro" id="IPR011041">
    <property type="entry name" value="Quinoprot_gluc/sorb_DH_b-prop"/>
</dbReference>
<keyword evidence="1 4" id="KW-0349">Heme</keyword>
<reference evidence="6" key="1">
    <citation type="submission" date="2021-04" db="EMBL/GenBank/DDBJ databases">
        <title>Luteolibacter sp. 32A isolated from the skin of an Anderson's salamander (Ambystoma andersonii).</title>
        <authorList>
            <person name="Spergser J."/>
            <person name="Busse H.-J."/>
        </authorList>
    </citation>
    <scope>NUCLEOTIDE SEQUENCE</scope>
    <source>
        <strain evidence="6">32A</strain>
    </source>
</reference>
<evidence type="ECO:0000256" key="4">
    <source>
        <dbReference type="PROSITE-ProRule" id="PRU00433"/>
    </source>
</evidence>